<dbReference type="EMBL" id="LR824019">
    <property type="protein sequence ID" value="CAH0587866.1"/>
    <property type="molecule type" value="Genomic_DNA"/>
</dbReference>
<gene>
    <name evidence="2" type="ORF">CINC_LOCUS3717</name>
</gene>
<feature type="compositionally biased region" description="Polar residues" evidence="1">
    <location>
        <begin position="55"/>
        <end position="70"/>
    </location>
</feature>
<evidence type="ECO:0000313" key="2">
    <source>
        <dbReference type="EMBL" id="CAH0587866.1"/>
    </source>
</evidence>
<accession>A0A9P0BN91</accession>
<dbReference type="Proteomes" id="UP001154114">
    <property type="component" value="Chromosome 16"/>
</dbReference>
<protein>
    <submittedName>
        <fullName evidence="2">Uncharacterized protein</fullName>
    </submittedName>
</protein>
<feature type="region of interest" description="Disordered" evidence="1">
    <location>
        <begin position="1"/>
        <end position="162"/>
    </location>
</feature>
<evidence type="ECO:0000313" key="3">
    <source>
        <dbReference type="Proteomes" id="UP001154114"/>
    </source>
</evidence>
<organism evidence="2 3">
    <name type="scientific">Chrysodeixis includens</name>
    <name type="common">Soybean looper</name>
    <name type="synonym">Pseudoplusia includens</name>
    <dbReference type="NCBI Taxonomy" id="689277"/>
    <lineage>
        <taxon>Eukaryota</taxon>
        <taxon>Metazoa</taxon>
        <taxon>Ecdysozoa</taxon>
        <taxon>Arthropoda</taxon>
        <taxon>Hexapoda</taxon>
        <taxon>Insecta</taxon>
        <taxon>Pterygota</taxon>
        <taxon>Neoptera</taxon>
        <taxon>Endopterygota</taxon>
        <taxon>Lepidoptera</taxon>
        <taxon>Glossata</taxon>
        <taxon>Ditrysia</taxon>
        <taxon>Noctuoidea</taxon>
        <taxon>Noctuidae</taxon>
        <taxon>Plusiinae</taxon>
        <taxon>Chrysodeixis</taxon>
    </lineage>
</organism>
<sequence length="185" mass="21285">MKKKGSIPKDNDAAAALMKDESIEMVDQSDEDIKYKEEEQEKNKKKPDDKFKISQRFSEFIQQRVRTMSESPRRLQPSSAAASEARRRSESARDTSDNAADEPRRASDSGTRFATRRSVSERRYTNSSINSERRRYWGGSEPRSSVTSQVSHAQNYRRETSQPKAGVVITSFRQSHRSFGKDLLW</sequence>
<feature type="compositionally biased region" description="Basic and acidic residues" evidence="1">
    <location>
        <begin position="31"/>
        <end position="52"/>
    </location>
</feature>
<dbReference type="OrthoDB" id="7455319at2759"/>
<dbReference type="AlphaFoldDB" id="A0A9P0BN91"/>
<feature type="compositionally biased region" description="Basic and acidic residues" evidence="1">
    <location>
        <begin position="7"/>
        <end position="22"/>
    </location>
</feature>
<feature type="compositionally biased region" description="Basic and acidic residues" evidence="1">
    <location>
        <begin position="84"/>
        <end position="107"/>
    </location>
</feature>
<feature type="compositionally biased region" description="Polar residues" evidence="1">
    <location>
        <begin position="142"/>
        <end position="154"/>
    </location>
</feature>
<name>A0A9P0BN91_CHRIL</name>
<proteinExistence type="predicted"/>
<keyword evidence="3" id="KW-1185">Reference proteome</keyword>
<reference evidence="2" key="1">
    <citation type="submission" date="2021-12" db="EMBL/GenBank/DDBJ databases">
        <authorList>
            <person name="King R."/>
        </authorList>
    </citation>
    <scope>NUCLEOTIDE SEQUENCE</scope>
</reference>
<evidence type="ECO:0000256" key="1">
    <source>
        <dbReference type="SAM" id="MobiDB-lite"/>
    </source>
</evidence>